<comment type="catalytic activity">
    <reaction evidence="8">
        <text>tRNA(Leu) + L-leucine + ATP = L-leucyl-tRNA(Leu) + AMP + diphosphate</text>
        <dbReference type="Rhea" id="RHEA:11688"/>
        <dbReference type="Rhea" id="RHEA-COMP:9613"/>
        <dbReference type="Rhea" id="RHEA-COMP:9622"/>
        <dbReference type="ChEBI" id="CHEBI:30616"/>
        <dbReference type="ChEBI" id="CHEBI:33019"/>
        <dbReference type="ChEBI" id="CHEBI:57427"/>
        <dbReference type="ChEBI" id="CHEBI:78442"/>
        <dbReference type="ChEBI" id="CHEBI:78494"/>
        <dbReference type="ChEBI" id="CHEBI:456215"/>
        <dbReference type="EC" id="6.1.1.4"/>
    </reaction>
</comment>
<keyword evidence="4 10" id="KW-0547">Nucleotide-binding</keyword>
<comment type="caution">
    <text evidence="15">The sequence shown here is derived from an EMBL/GenBank/DDBJ whole genome shotgun (WGS) entry which is preliminary data.</text>
</comment>
<keyword evidence="5 10" id="KW-0067">ATP-binding</keyword>
<evidence type="ECO:0000256" key="1">
    <source>
        <dbReference type="ARBA" id="ARBA00005594"/>
    </source>
</evidence>
<dbReference type="Pfam" id="PF00133">
    <property type="entry name" value="tRNA-synt_1"/>
    <property type="match status" value="1"/>
</dbReference>
<evidence type="ECO:0000256" key="2">
    <source>
        <dbReference type="ARBA" id="ARBA00013164"/>
    </source>
</evidence>
<name>A0ABD6D358_9EURY</name>
<keyword evidence="16" id="KW-1185">Reference proteome</keyword>
<dbReference type="Gene3D" id="1.10.730.10">
    <property type="entry name" value="Isoleucyl-tRNA Synthetase, Domain 1"/>
    <property type="match status" value="1"/>
</dbReference>
<evidence type="ECO:0000256" key="8">
    <source>
        <dbReference type="ARBA" id="ARBA00047469"/>
    </source>
</evidence>
<dbReference type="SUPFAM" id="SSF47323">
    <property type="entry name" value="Anticodon-binding domain of a subclass of class I aminoacyl-tRNA synthetases"/>
    <property type="match status" value="1"/>
</dbReference>
<dbReference type="NCBIfam" id="NF008957">
    <property type="entry name" value="PRK12300.1"/>
    <property type="match status" value="1"/>
</dbReference>
<evidence type="ECO:0000256" key="9">
    <source>
        <dbReference type="NCBIfam" id="TIGR00395"/>
    </source>
</evidence>
<dbReference type="InterPro" id="IPR013155">
    <property type="entry name" value="M/V/L/I-tRNA-synth_anticd-bd"/>
</dbReference>
<comment type="similarity">
    <text evidence="1 10">Belongs to the class-I aminoacyl-tRNA synthetase family.</text>
</comment>
<dbReference type="GO" id="GO:0004823">
    <property type="term" value="F:leucine-tRNA ligase activity"/>
    <property type="evidence" value="ECO:0007669"/>
    <property type="project" value="UniProtKB-UniRule"/>
</dbReference>
<feature type="region of interest" description="Disordered" evidence="11">
    <location>
        <begin position="14"/>
        <end position="35"/>
    </location>
</feature>
<dbReference type="Gene3D" id="3.90.740.10">
    <property type="entry name" value="Valyl/Leucyl/Isoleucyl-tRNA synthetase, editing domain"/>
    <property type="match status" value="1"/>
</dbReference>
<evidence type="ECO:0000313" key="16">
    <source>
        <dbReference type="Proteomes" id="UP001597052"/>
    </source>
</evidence>
<dbReference type="AlphaFoldDB" id="A0ABD6D358"/>
<dbReference type="Gene3D" id="1.10.10.720">
    <property type="entry name" value="leucyl-tRNA synthetase"/>
    <property type="match status" value="1"/>
</dbReference>
<dbReference type="SUPFAM" id="SSF50677">
    <property type="entry name" value="ValRS/IleRS/LeuRS editing domain"/>
    <property type="match status" value="1"/>
</dbReference>
<keyword evidence="3 10" id="KW-0436">Ligase</keyword>
<dbReference type="GO" id="GO:0005524">
    <property type="term" value="F:ATP binding"/>
    <property type="evidence" value="ECO:0007669"/>
    <property type="project" value="UniProtKB-KW"/>
</dbReference>
<evidence type="ECO:0000256" key="5">
    <source>
        <dbReference type="ARBA" id="ARBA00022840"/>
    </source>
</evidence>
<dbReference type="GO" id="GO:0006429">
    <property type="term" value="P:leucyl-tRNA aminoacylation"/>
    <property type="evidence" value="ECO:0007669"/>
    <property type="project" value="UniProtKB-UniRule"/>
</dbReference>
<dbReference type="RefSeq" id="WP_256397454.1">
    <property type="nucleotide sequence ID" value="NZ_JANHDJ010000007.1"/>
</dbReference>
<dbReference type="InterPro" id="IPR002300">
    <property type="entry name" value="aa-tRNA-synth_Ia"/>
</dbReference>
<dbReference type="EMBL" id="JBHUDM010000001">
    <property type="protein sequence ID" value="MFD1640451.1"/>
    <property type="molecule type" value="Genomic_DNA"/>
</dbReference>
<dbReference type="Pfam" id="PF09334">
    <property type="entry name" value="tRNA-synt_1g"/>
    <property type="match status" value="1"/>
</dbReference>
<feature type="compositionally biased region" description="Basic and acidic residues" evidence="11">
    <location>
        <begin position="14"/>
        <end position="24"/>
    </location>
</feature>
<accession>A0ABD6D358</accession>
<evidence type="ECO:0000256" key="11">
    <source>
        <dbReference type="SAM" id="MobiDB-lite"/>
    </source>
</evidence>
<evidence type="ECO:0000256" key="4">
    <source>
        <dbReference type="ARBA" id="ARBA00022741"/>
    </source>
</evidence>
<dbReference type="FunFam" id="1.10.730.10:FF:000002">
    <property type="entry name" value="Leucine--tRNA ligase"/>
    <property type="match status" value="1"/>
</dbReference>
<dbReference type="InterPro" id="IPR009080">
    <property type="entry name" value="tRNAsynth_Ia_anticodon-bd"/>
</dbReference>
<dbReference type="InterPro" id="IPR014729">
    <property type="entry name" value="Rossmann-like_a/b/a_fold"/>
</dbReference>
<proteinExistence type="inferred from homology"/>
<dbReference type="InterPro" id="IPR001412">
    <property type="entry name" value="aa-tRNA-synth_I_CS"/>
</dbReference>
<dbReference type="SUPFAM" id="SSF52374">
    <property type="entry name" value="Nucleotidylyl transferase"/>
    <property type="match status" value="1"/>
</dbReference>
<keyword evidence="6 10" id="KW-0648">Protein biosynthesis</keyword>
<evidence type="ECO:0000313" key="15">
    <source>
        <dbReference type="EMBL" id="MFD1640451.1"/>
    </source>
</evidence>
<feature type="domain" description="Aminoacyl-tRNA synthetase class Ia" evidence="12">
    <location>
        <begin position="12"/>
        <end position="512"/>
    </location>
</feature>
<dbReference type="NCBIfam" id="TIGR00395">
    <property type="entry name" value="leuS_arch"/>
    <property type="match status" value="1"/>
</dbReference>
<reference evidence="15 16" key="1">
    <citation type="journal article" date="2019" name="Int. J. Syst. Evol. Microbiol.">
        <title>The Global Catalogue of Microorganisms (GCM) 10K type strain sequencing project: providing services to taxonomists for standard genome sequencing and annotation.</title>
        <authorList>
            <consortium name="The Broad Institute Genomics Platform"/>
            <consortium name="The Broad Institute Genome Sequencing Center for Infectious Disease"/>
            <person name="Wu L."/>
            <person name="Ma J."/>
        </authorList>
    </citation>
    <scope>NUCLEOTIDE SEQUENCE [LARGE SCALE GENOMIC DNA]</scope>
    <source>
        <strain evidence="15 16">CGMCC 1.10593</strain>
    </source>
</reference>
<dbReference type="Gene3D" id="3.40.50.620">
    <property type="entry name" value="HUPs"/>
    <property type="match status" value="1"/>
</dbReference>
<dbReference type="PANTHER" id="PTHR45794">
    <property type="entry name" value="LEUCYL-TRNA SYNTHETASE"/>
    <property type="match status" value="1"/>
</dbReference>
<dbReference type="InterPro" id="IPR015413">
    <property type="entry name" value="Methionyl/Leucyl_tRNA_Synth"/>
</dbReference>
<feature type="domain" description="Methionyl/Valyl/Leucyl/Isoleucyl-tRNA synthetase anticodon-binding" evidence="13">
    <location>
        <begin position="706"/>
        <end position="835"/>
    </location>
</feature>
<evidence type="ECO:0000256" key="7">
    <source>
        <dbReference type="ARBA" id="ARBA00023146"/>
    </source>
</evidence>
<evidence type="ECO:0000259" key="13">
    <source>
        <dbReference type="Pfam" id="PF08264"/>
    </source>
</evidence>
<dbReference type="PROSITE" id="PS00178">
    <property type="entry name" value="AA_TRNA_LIGASE_I"/>
    <property type="match status" value="1"/>
</dbReference>
<sequence>MDYDPQELEADWRARWDAEGRYEPDPTTTADPDDEETTFITVPYPYPSGGMHIGHARTYTVPDVYARYRRQQGDDVLFPMAWHVTGTPIIGAVERLEKREEKQMSVLQDTYNVSDDVLSDLETPMGYARHFIEEHYKTGMQSLGLSIDWRREFTTNDDRYSKFITWQYETLKERGRLEKGLHPVKYCTEQENPVTTHDLLEGEDVEYQEYTLVKFSQGETTIPMATLRPETVRGVTNAYINPDSPYVEATVDGEQWLVSVEAAEKLDLQDHDVEIHREFQGSEFVGEHVTNPVTGDEVLVLPAEFVDSDNATGVVMSVPAHSPDDYLALQEAKADPDRLEAYGIDPAEVEAIEPVPILDVEGYGEIPAKDAVESAGITSSNDPDLKEVTQDVYNAEFHTGRLHDAYGEYADELIEDVRDELANAYREQGDFGAMYDFPEPVVSRAGGKVVVAYQDTWFLTYNDEDWKAEAKRVVDQLDTNPANTRGEYDHTIDWLNEWPCIRNYGLGTKLPWDDSFVIEPLSDSTIYMAYYTIAHRLDEIPVEDLDREFFDALFYGEDAVEGEADKRALDLRDEWQYWYPVTQRFSANDLISNHLTFYLFHHAELFDEAQWPDGITIMGMGLLEGEKMSSSKGHVVLPGKAIENYGADTVRFFLLNSAEPWQDYDWRAEQVEGVEKQLRRFWNRAQELIDADEPDVDPQTDLKHIDRWLLSKLQTTIESTTQALENAETRSASQAAFYGFEEHLKWYRRRADLDRPGAQWTLRHVLETRLRLLAPFIPFMTNELHEQLTGTPAEDAPWPEVESEWQSARTETEERQIERLTDDIQDILNVTDQDPETIRVYVAADWKQSVFETVRETGTNVGDVMSEVMQVPDLRERGNAVNQLVQDLVELVRSLDDETLAVLDEIDETSTYETAVGFLEREYDATVEIYAEDGEGIDDPEDRASKAVPFRPAIHIE</sequence>
<dbReference type="Pfam" id="PF08264">
    <property type="entry name" value="Anticodon_1"/>
    <property type="match status" value="1"/>
</dbReference>
<protein>
    <recommendedName>
        <fullName evidence="2 9">Leucine--tRNA ligase</fullName>
        <ecNumber evidence="2 9">6.1.1.4</ecNumber>
    </recommendedName>
</protein>
<evidence type="ECO:0000256" key="3">
    <source>
        <dbReference type="ARBA" id="ARBA00022598"/>
    </source>
</evidence>
<dbReference type="Proteomes" id="UP001597052">
    <property type="component" value="Unassembled WGS sequence"/>
</dbReference>
<evidence type="ECO:0000256" key="6">
    <source>
        <dbReference type="ARBA" id="ARBA00022917"/>
    </source>
</evidence>
<organism evidence="15 16">
    <name type="scientific">Halohasta litorea</name>
    <dbReference type="NCBI Taxonomy" id="869891"/>
    <lineage>
        <taxon>Archaea</taxon>
        <taxon>Methanobacteriati</taxon>
        <taxon>Methanobacteriota</taxon>
        <taxon>Stenosarchaea group</taxon>
        <taxon>Halobacteria</taxon>
        <taxon>Halobacteriales</taxon>
        <taxon>Haloferacaceae</taxon>
        <taxon>Halohasta</taxon>
    </lineage>
</organism>
<keyword evidence="7 10" id="KW-0030">Aminoacyl-tRNA synthetase</keyword>
<evidence type="ECO:0000259" key="14">
    <source>
        <dbReference type="Pfam" id="PF09334"/>
    </source>
</evidence>
<dbReference type="Gene3D" id="3.30.2320.20">
    <property type="entry name" value="Class I aminoacyl-tRNA synthetases (RS)"/>
    <property type="match status" value="1"/>
</dbReference>
<dbReference type="PANTHER" id="PTHR45794:SF1">
    <property type="entry name" value="LEUCINE--TRNA LIGASE, CYTOPLASMIC"/>
    <property type="match status" value="1"/>
</dbReference>
<dbReference type="EC" id="6.1.1.4" evidence="2 9"/>
<dbReference type="InterPro" id="IPR004493">
    <property type="entry name" value="Leu-tRNA-synth_Ia_arc/euk"/>
</dbReference>
<feature type="domain" description="Methionyl/Leucyl tRNA synthetase" evidence="14">
    <location>
        <begin position="572"/>
        <end position="671"/>
    </location>
</feature>
<gene>
    <name evidence="15" type="primary">leuS</name>
    <name evidence="15" type="ORF">ACFSBW_00995</name>
</gene>
<evidence type="ECO:0000259" key="12">
    <source>
        <dbReference type="Pfam" id="PF00133"/>
    </source>
</evidence>
<evidence type="ECO:0000256" key="10">
    <source>
        <dbReference type="RuleBase" id="RU363035"/>
    </source>
</evidence>
<dbReference type="InterPro" id="IPR009008">
    <property type="entry name" value="Val/Leu/Ile-tRNA-synth_edit"/>
</dbReference>